<evidence type="ECO:0000256" key="8">
    <source>
        <dbReference type="SAM" id="Phobius"/>
    </source>
</evidence>
<feature type="transmembrane region" description="Helical" evidence="8">
    <location>
        <begin position="345"/>
        <end position="370"/>
    </location>
</feature>
<comment type="caution">
    <text evidence="10">The sequence shown here is derived from an EMBL/GenBank/DDBJ whole genome shotgun (WGS) entry which is preliminary data.</text>
</comment>
<keyword evidence="6 8" id="KW-1133">Transmembrane helix</keyword>
<feature type="transmembrane region" description="Helical" evidence="8">
    <location>
        <begin position="59"/>
        <end position="81"/>
    </location>
</feature>
<dbReference type="GO" id="GO:0005886">
    <property type="term" value="C:plasma membrane"/>
    <property type="evidence" value="ECO:0007669"/>
    <property type="project" value="UniProtKB-SubCell"/>
</dbReference>
<keyword evidence="7 8" id="KW-0472">Membrane</keyword>
<evidence type="ECO:0000259" key="9">
    <source>
        <dbReference type="Pfam" id="PF03600"/>
    </source>
</evidence>
<feature type="transmembrane region" description="Helical" evidence="8">
    <location>
        <begin position="268"/>
        <end position="289"/>
    </location>
</feature>
<comment type="similarity">
    <text evidence="2">Belongs to the CitM (TC 2.A.11) transporter family.</text>
</comment>
<dbReference type="PANTHER" id="PTHR43302:SF5">
    <property type="entry name" value="TRANSPORTER ARSB-RELATED"/>
    <property type="match status" value="1"/>
</dbReference>
<feature type="domain" description="Citrate transporter-like" evidence="9">
    <location>
        <begin position="23"/>
        <end position="354"/>
    </location>
</feature>
<evidence type="ECO:0000256" key="3">
    <source>
        <dbReference type="ARBA" id="ARBA00022448"/>
    </source>
</evidence>
<sequence length="413" mass="45378">MLIKSLLIFILTYVIISAQKMKWHKLDRPSGALLGAVFMVLAGVLTLDEAYRAVDFNTILLLLGMMILISYLKIANCFTYLSYLLVTHARNSFLLLCFVSFSSGILSALFVNDTICLMFTPLLILALSQTKLNPVPYLIALATSSNIGSVVTLTGNPQNMLIGVFSKIPYLDFTWHLLPIGFLSLMANVLIIFLLFKKDITLKRLAPIVLAKPELDLKLTAKSLLVLFCIFLGFVFTGNLPLSAITGGLALIIISGTKPQYALEKVDWTLLLFFSGLFIVVGGINKAGVLAMAHTAAEPYLGQTPSSQIIHFSIFSVMASNLVSNVPFVLLSATWIDTFLDPKTMWYVLAMSSTFAGNLTVMGSVANMIVLELSKEHVHVGFWDFFKVGFATTVVSTLIGTGLFILFIQYPLR</sequence>
<feature type="transmembrane region" description="Helical" evidence="8">
    <location>
        <begin position="309"/>
        <end position="333"/>
    </location>
</feature>
<feature type="transmembrane region" description="Helical" evidence="8">
    <location>
        <begin position="137"/>
        <end position="155"/>
    </location>
</feature>
<feature type="transmembrane region" description="Helical" evidence="8">
    <location>
        <begin position="28"/>
        <end position="47"/>
    </location>
</feature>
<dbReference type="AlphaFoldDB" id="A0A1V4ATK9"/>
<evidence type="ECO:0000313" key="11">
    <source>
        <dbReference type="Proteomes" id="UP000189681"/>
    </source>
</evidence>
<dbReference type="EMBL" id="AYTS01000078">
    <property type="protein sequence ID" value="OOP56482.1"/>
    <property type="molecule type" value="Genomic_DNA"/>
</dbReference>
<dbReference type="GO" id="GO:0015105">
    <property type="term" value="F:arsenite transmembrane transporter activity"/>
    <property type="evidence" value="ECO:0007669"/>
    <property type="project" value="InterPro"/>
</dbReference>
<proteinExistence type="inferred from homology"/>
<keyword evidence="5 8" id="KW-0812">Transmembrane</keyword>
<feature type="transmembrane region" description="Helical" evidence="8">
    <location>
        <begin position="93"/>
        <end position="125"/>
    </location>
</feature>
<keyword evidence="4" id="KW-1003">Cell membrane</keyword>
<feature type="transmembrane region" description="Helical" evidence="8">
    <location>
        <begin position="390"/>
        <end position="412"/>
    </location>
</feature>
<dbReference type="Proteomes" id="UP000189681">
    <property type="component" value="Unassembled WGS sequence"/>
</dbReference>
<feature type="transmembrane region" description="Helical" evidence="8">
    <location>
        <begin position="175"/>
        <end position="196"/>
    </location>
</feature>
<organism evidence="10 11">
    <name type="scientific">Candidatus Brocadia carolinensis</name>
    <dbReference type="NCBI Taxonomy" id="1004156"/>
    <lineage>
        <taxon>Bacteria</taxon>
        <taxon>Pseudomonadati</taxon>
        <taxon>Planctomycetota</taxon>
        <taxon>Candidatus Brocadiia</taxon>
        <taxon>Candidatus Brocadiales</taxon>
        <taxon>Candidatus Brocadiaceae</taxon>
        <taxon>Candidatus Brocadia</taxon>
    </lineage>
</organism>
<protein>
    <recommendedName>
        <fullName evidence="9">Citrate transporter-like domain-containing protein</fullName>
    </recommendedName>
</protein>
<feature type="transmembrane region" description="Helical" evidence="8">
    <location>
        <begin position="240"/>
        <end position="256"/>
    </location>
</feature>
<evidence type="ECO:0000256" key="5">
    <source>
        <dbReference type="ARBA" id="ARBA00022692"/>
    </source>
</evidence>
<evidence type="ECO:0000256" key="2">
    <source>
        <dbReference type="ARBA" id="ARBA00009843"/>
    </source>
</evidence>
<dbReference type="PRINTS" id="PR00758">
    <property type="entry name" value="ARSENICPUMP"/>
</dbReference>
<reference evidence="10 11" key="1">
    <citation type="journal article" date="2017" name="Water Res.">
        <title>Discovery and metagenomic analysis of an anammox bacterial enrichment related to Candidatus "Brocadia caroliniensis" in a full-scale glycerol-fed nitritation-denitritation separate centrate treatment process.</title>
        <authorList>
            <person name="Park H."/>
            <person name="Brotto A.C."/>
            <person name="van Loosdrecht M.C."/>
            <person name="Chandran K."/>
        </authorList>
    </citation>
    <scope>NUCLEOTIDE SEQUENCE [LARGE SCALE GENOMIC DNA]</scope>
    <source>
        <strain evidence="10">26THWARD</strain>
    </source>
</reference>
<evidence type="ECO:0000256" key="6">
    <source>
        <dbReference type="ARBA" id="ARBA00022989"/>
    </source>
</evidence>
<dbReference type="Pfam" id="PF03600">
    <property type="entry name" value="CitMHS"/>
    <property type="match status" value="1"/>
</dbReference>
<evidence type="ECO:0000256" key="1">
    <source>
        <dbReference type="ARBA" id="ARBA00004651"/>
    </source>
</evidence>
<evidence type="ECO:0000256" key="4">
    <source>
        <dbReference type="ARBA" id="ARBA00022475"/>
    </source>
</evidence>
<dbReference type="PANTHER" id="PTHR43302">
    <property type="entry name" value="TRANSPORTER ARSB-RELATED"/>
    <property type="match status" value="1"/>
</dbReference>
<evidence type="ECO:0000313" key="10">
    <source>
        <dbReference type="EMBL" id="OOP56482.1"/>
    </source>
</evidence>
<evidence type="ECO:0000256" key="7">
    <source>
        <dbReference type="ARBA" id="ARBA00023136"/>
    </source>
</evidence>
<gene>
    <name evidence="10" type="ORF">AYP45_08720</name>
</gene>
<dbReference type="InterPro" id="IPR000802">
    <property type="entry name" value="Arsenical_pump_ArsB"/>
</dbReference>
<accession>A0A1V4ATK9</accession>
<comment type="subcellular location">
    <subcellularLocation>
        <location evidence="1">Cell membrane</location>
        <topology evidence="1">Multi-pass membrane protein</topology>
    </subcellularLocation>
</comment>
<name>A0A1V4ATK9_9BACT</name>
<dbReference type="STRING" id="1004156.AYP45_08720"/>
<dbReference type="InterPro" id="IPR004680">
    <property type="entry name" value="Cit_transptr-like_dom"/>
</dbReference>
<keyword evidence="3" id="KW-0813">Transport</keyword>